<feature type="transmembrane region" description="Helical" evidence="6">
    <location>
        <begin position="102"/>
        <end position="126"/>
    </location>
</feature>
<evidence type="ECO:0000256" key="4">
    <source>
        <dbReference type="ARBA" id="ARBA00022989"/>
    </source>
</evidence>
<keyword evidence="4 6" id="KW-1133">Transmembrane helix</keyword>
<keyword evidence="8" id="KW-1185">Reference proteome</keyword>
<dbReference type="STRING" id="629741.GCWU000324_00116"/>
<feature type="transmembrane region" description="Helical" evidence="6">
    <location>
        <begin position="314"/>
        <end position="334"/>
    </location>
</feature>
<name>C4GEM9_9NEIS</name>
<accession>C4GEM9</accession>
<feature type="transmembrane region" description="Helical" evidence="6">
    <location>
        <begin position="193"/>
        <end position="213"/>
    </location>
</feature>
<dbReference type="Proteomes" id="UP000003009">
    <property type="component" value="Unassembled WGS sequence"/>
</dbReference>
<dbReference type="PANTHER" id="PTHR21716:SF64">
    <property type="entry name" value="AI-2 TRANSPORT PROTEIN TQSA"/>
    <property type="match status" value="1"/>
</dbReference>
<feature type="transmembrane region" description="Helical" evidence="6">
    <location>
        <begin position="279"/>
        <end position="307"/>
    </location>
</feature>
<feature type="transmembrane region" description="Helical" evidence="6">
    <location>
        <begin position="71"/>
        <end position="90"/>
    </location>
</feature>
<evidence type="ECO:0000256" key="2">
    <source>
        <dbReference type="ARBA" id="ARBA00009773"/>
    </source>
</evidence>
<dbReference type="GO" id="GO:0016020">
    <property type="term" value="C:membrane"/>
    <property type="evidence" value="ECO:0007669"/>
    <property type="project" value="UniProtKB-SubCell"/>
</dbReference>
<evidence type="ECO:0008006" key="9">
    <source>
        <dbReference type="Google" id="ProtNLM"/>
    </source>
</evidence>
<evidence type="ECO:0000256" key="1">
    <source>
        <dbReference type="ARBA" id="ARBA00004141"/>
    </source>
</evidence>
<feature type="transmembrane region" description="Helical" evidence="6">
    <location>
        <begin position="48"/>
        <end position="65"/>
    </location>
</feature>
<comment type="caution">
    <text evidence="7">The sequence shown here is derived from an EMBL/GenBank/DDBJ whole genome shotgun (WGS) entry which is preliminary data.</text>
</comment>
<dbReference type="HOGENOM" id="CLU_031275_8_0_4"/>
<evidence type="ECO:0000256" key="3">
    <source>
        <dbReference type="ARBA" id="ARBA00022692"/>
    </source>
</evidence>
<dbReference type="InterPro" id="IPR002549">
    <property type="entry name" value="AI-2E-like"/>
</dbReference>
<feature type="transmembrane region" description="Helical" evidence="6">
    <location>
        <begin position="254"/>
        <end position="273"/>
    </location>
</feature>
<dbReference type="PANTHER" id="PTHR21716">
    <property type="entry name" value="TRANSMEMBRANE PROTEIN"/>
    <property type="match status" value="1"/>
</dbReference>
<evidence type="ECO:0000256" key="6">
    <source>
        <dbReference type="SAM" id="Phobius"/>
    </source>
</evidence>
<evidence type="ECO:0000256" key="5">
    <source>
        <dbReference type="ARBA" id="ARBA00023136"/>
    </source>
</evidence>
<dbReference type="Pfam" id="PF01594">
    <property type="entry name" value="AI-2E_transport"/>
    <property type="match status" value="1"/>
</dbReference>
<dbReference type="AlphaFoldDB" id="C4GEM9"/>
<keyword evidence="5 6" id="KW-0472">Membrane</keyword>
<dbReference type="GO" id="GO:0055085">
    <property type="term" value="P:transmembrane transport"/>
    <property type="evidence" value="ECO:0007669"/>
    <property type="project" value="TreeGrafter"/>
</dbReference>
<organism evidence="7 8">
    <name type="scientific">Kingella oralis ATCC 51147</name>
    <dbReference type="NCBI Taxonomy" id="629741"/>
    <lineage>
        <taxon>Bacteria</taxon>
        <taxon>Pseudomonadati</taxon>
        <taxon>Pseudomonadota</taxon>
        <taxon>Betaproteobacteria</taxon>
        <taxon>Neisseriales</taxon>
        <taxon>Neisseriaceae</taxon>
        <taxon>Kingella</taxon>
    </lineage>
</organism>
<proteinExistence type="inferred from homology"/>
<dbReference type="EMBL" id="ACJW02000001">
    <property type="protein sequence ID" value="EEP69639.1"/>
    <property type="molecule type" value="Genomic_DNA"/>
</dbReference>
<gene>
    <name evidence="7" type="ORF">GCWU000324_00116</name>
</gene>
<evidence type="ECO:0000313" key="7">
    <source>
        <dbReference type="EMBL" id="EEP69639.1"/>
    </source>
</evidence>
<protein>
    <recommendedName>
        <fullName evidence="9">ATP synthase F0, A subunit</fullName>
    </recommendedName>
</protein>
<evidence type="ECO:0000313" key="8">
    <source>
        <dbReference type="Proteomes" id="UP000003009"/>
    </source>
</evidence>
<reference evidence="7" key="1">
    <citation type="submission" date="2009-04" db="EMBL/GenBank/DDBJ databases">
        <authorList>
            <person name="Weinstock G."/>
            <person name="Sodergren E."/>
            <person name="Clifton S."/>
            <person name="Fulton L."/>
            <person name="Fulton B."/>
            <person name="Courtney L."/>
            <person name="Fronick C."/>
            <person name="Harrison M."/>
            <person name="Strong C."/>
            <person name="Farmer C."/>
            <person name="Delahaunty K."/>
            <person name="Markovic C."/>
            <person name="Hall O."/>
            <person name="Minx P."/>
            <person name="Tomlinson C."/>
            <person name="Mitreva M."/>
            <person name="Nelson J."/>
            <person name="Hou S."/>
            <person name="Wollam A."/>
            <person name="Pepin K.H."/>
            <person name="Johnson M."/>
            <person name="Bhonagiri V."/>
            <person name="Nash W.E."/>
            <person name="Warren W."/>
            <person name="Chinwalla A."/>
            <person name="Mardis E.R."/>
            <person name="Wilson R.K."/>
        </authorList>
    </citation>
    <scope>NUCLEOTIDE SEQUENCE [LARGE SCALE GENOMIC DNA]</scope>
    <source>
        <strain evidence="7">ATCC 51147</strain>
    </source>
</reference>
<feature type="transmembrane region" description="Helical" evidence="6">
    <location>
        <begin position="346"/>
        <end position="379"/>
    </location>
</feature>
<comment type="similarity">
    <text evidence="2">Belongs to the autoinducer-2 exporter (AI-2E) (TC 2.A.86) family.</text>
</comment>
<keyword evidence="3 6" id="KW-0812">Transmembrane</keyword>
<comment type="subcellular location">
    <subcellularLocation>
        <location evidence="1">Membrane</location>
        <topology evidence="1">Multi-pass membrane protein</topology>
    </subcellularLocation>
</comment>
<sequence length="395" mass="44116">MERQPESELTSFCEAKMNFQAALFCLQSPFFHFPHITPMYLPNKKRPWLPWLAGFLLIAFLVAFFHFLGGILTPFIIAAVLAYILNPLVSKLEAHGIKRGRASMWVMLFALFLLTALLLVIVPMLVQQLQSIIQKLPQFADYIHRTALPWFNQKFGHYLSLNNETAANWLRSNAQTIQTRIQQALPALMQSGASLATSLSNIVLLPLLLYYFLLDWARWEAGATELVPRRYLDTYTRITGNMNTVLGEFLRGQLMVMLIMGTLYGTGLMLTGLESGFAIGMVAGILVFVPYLGAFTGLLLATLAALLQFGSWHGLVSVWAVFAVGQFLESFLITPKIVGDKIGLSPFWVIFSLMAFGQLLGFVGMLVALPLAAVCLVLLQEGKQAYVSSSFYRKR</sequence>